<feature type="non-terminal residue" evidence="1">
    <location>
        <position position="69"/>
    </location>
</feature>
<sequence>MTTSPSVETPPFAPLAASIEAASFFQSETTVTAFLGMLLASSAEPTPLGALAPSVGTTLSGNLPSALQS</sequence>
<dbReference type="EMBL" id="JXTB01000205">
    <property type="protein sequence ID" value="PON53544.1"/>
    <property type="molecule type" value="Genomic_DNA"/>
</dbReference>
<dbReference type="AlphaFoldDB" id="A0A2P5BXM9"/>
<comment type="caution">
    <text evidence="1">The sequence shown here is derived from an EMBL/GenBank/DDBJ whole genome shotgun (WGS) entry which is preliminary data.</text>
</comment>
<name>A0A2P5BXM9_PARAD</name>
<gene>
    <name evidence="1" type="ORF">PanWU01x14_201020</name>
</gene>
<organism evidence="1 2">
    <name type="scientific">Parasponia andersonii</name>
    <name type="common">Sponia andersonii</name>
    <dbReference type="NCBI Taxonomy" id="3476"/>
    <lineage>
        <taxon>Eukaryota</taxon>
        <taxon>Viridiplantae</taxon>
        <taxon>Streptophyta</taxon>
        <taxon>Embryophyta</taxon>
        <taxon>Tracheophyta</taxon>
        <taxon>Spermatophyta</taxon>
        <taxon>Magnoliopsida</taxon>
        <taxon>eudicotyledons</taxon>
        <taxon>Gunneridae</taxon>
        <taxon>Pentapetalae</taxon>
        <taxon>rosids</taxon>
        <taxon>fabids</taxon>
        <taxon>Rosales</taxon>
        <taxon>Cannabaceae</taxon>
        <taxon>Parasponia</taxon>
    </lineage>
</organism>
<protein>
    <submittedName>
        <fullName evidence="1">Uncharacterized protein</fullName>
    </submittedName>
</protein>
<evidence type="ECO:0000313" key="2">
    <source>
        <dbReference type="Proteomes" id="UP000237105"/>
    </source>
</evidence>
<proteinExistence type="predicted"/>
<dbReference type="Proteomes" id="UP000237105">
    <property type="component" value="Unassembled WGS sequence"/>
</dbReference>
<keyword evidence="2" id="KW-1185">Reference proteome</keyword>
<accession>A0A2P5BXM9</accession>
<evidence type="ECO:0000313" key="1">
    <source>
        <dbReference type="EMBL" id="PON53544.1"/>
    </source>
</evidence>
<reference evidence="2" key="1">
    <citation type="submission" date="2016-06" db="EMBL/GenBank/DDBJ databases">
        <title>Parallel loss of symbiosis genes in relatives of nitrogen-fixing non-legume Parasponia.</title>
        <authorList>
            <person name="Van Velzen R."/>
            <person name="Holmer R."/>
            <person name="Bu F."/>
            <person name="Rutten L."/>
            <person name="Van Zeijl A."/>
            <person name="Liu W."/>
            <person name="Santuari L."/>
            <person name="Cao Q."/>
            <person name="Sharma T."/>
            <person name="Shen D."/>
            <person name="Roswanjaya Y."/>
            <person name="Wardhani T."/>
            <person name="Kalhor M.S."/>
            <person name="Jansen J."/>
            <person name="Van den Hoogen J."/>
            <person name="Gungor B."/>
            <person name="Hartog M."/>
            <person name="Hontelez J."/>
            <person name="Verver J."/>
            <person name="Yang W.-C."/>
            <person name="Schijlen E."/>
            <person name="Repin R."/>
            <person name="Schilthuizen M."/>
            <person name="Schranz E."/>
            <person name="Heidstra R."/>
            <person name="Miyata K."/>
            <person name="Fedorova E."/>
            <person name="Kohlen W."/>
            <person name="Bisseling T."/>
            <person name="Smit S."/>
            <person name="Geurts R."/>
        </authorList>
    </citation>
    <scope>NUCLEOTIDE SEQUENCE [LARGE SCALE GENOMIC DNA]</scope>
    <source>
        <strain evidence="2">cv. WU1-14</strain>
    </source>
</reference>